<sequence length="361" mass="36957">MPMSNWVRWCSLVPAMALAAPAFTGAVAHAATVPDFSMLGFPQVVAQATIQPEAPATLSYGTLTVRIPAHTFTDPVKFELLEGPTSAFVDNAPAGTTPLVAFAFKVVDLKTGALVGKFNQAVSISYTNPAINAHAQYWDITPTGAYAANPVMPTIQGDTLSHPIAAALVGWVISAPAPAAPDFTQDGFPQVVGSVSFMPGHPATVSGPGVTVSIPGNAFTVPVTFQLLEGPLSHFTAQAPAGQAPVADFAFKVVNPATGALIDTFNAPVKATITNPRINAGSRYYDISPSGAYSLNPVPPVIQGDSLSHGIAVSKVGWVITSPVVAGATSPVTGLPLAPLMAAGGALVALGVVYGLKLRRS</sequence>
<dbReference type="Proteomes" id="UP000503399">
    <property type="component" value="Chromosome"/>
</dbReference>
<evidence type="ECO:0000256" key="1">
    <source>
        <dbReference type="SAM" id="Phobius"/>
    </source>
</evidence>
<keyword evidence="4" id="KW-1185">Reference proteome</keyword>
<name>A0A6F8ZIN1_9FIRM</name>
<dbReference type="AlphaFoldDB" id="A0A6F8ZIN1"/>
<proteinExistence type="predicted"/>
<organism evidence="3 4">
    <name type="scientific">Candidatus Hydrogenisulfobacillus filiaventi</name>
    <dbReference type="NCBI Taxonomy" id="2707344"/>
    <lineage>
        <taxon>Bacteria</taxon>
        <taxon>Bacillati</taxon>
        <taxon>Bacillota</taxon>
        <taxon>Clostridia</taxon>
        <taxon>Eubacteriales</taxon>
        <taxon>Clostridiales Family XVII. Incertae Sedis</taxon>
        <taxon>Candidatus Hydrogenisulfobacillus</taxon>
    </lineage>
</organism>
<evidence type="ECO:0000313" key="4">
    <source>
        <dbReference type="Proteomes" id="UP000503399"/>
    </source>
</evidence>
<dbReference type="EMBL" id="LR778114">
    <property type="protein sequence ID" value="CAB1129739.1"/>
    <property type="molecule type" value="Genomic_DNA"/>
</dbReference>
<protein>
    <submittedName>
        <fullName evidence="3">Uncharacterized protein</fullName>
    </submittedName>
</protein>
<keyword evidence="2" id="KW-0732">Signal</keyword>
<keyword evidence="1" id="KW-0812">Transmembrane</keyword>
<dbReference type="KEGG" id="hfv:R50_2242"/>
<accession>A0A6F8ZIN1</accession>
<keyword evidence="1" id="KW-0472">Membrane</keyword>
<reference evidence="3 4" key="1">
    <citation type="submission" date="2020-02" db="EMBL/GenBank/DDBJ databases">
        <authorList>
            <person name="Hogendoorn C."/>
        </authorList>
    </citation>
    <scope>NUCLEOTIDE SEQUENCE [LARGE SCALE GENOMIC DNA]</scope>
    <source>
        <strain evidence="3">R501</strain>
    </source>
</reference>
<feature type="transmembrane region" description="Helical" evidence="1">
    <location>
        <begin position="337"/>
        <end position="356"/>
    </location>
</feature>
<gene>
    <name evidence="3" type="ORF">R50_2242</name>
</gene>
<keyword evidence="1" id="KW-1133">Transmembrane helix</keyword>
<feature type="chain" id="PRO_5026186114" evidence="2">
    <location>
        <begin position="31"/>
        <end position="361"/>
    </location>
</feature>
<evidence type="ECO:0000313" key="3">
    <source>
        <dbReference type="EMBL" id="CAB1129739.1"/>
    </source>
</evidence>
<evidence type="ECO:0000256" key="2">
    <source>
        <dbReference type="SAM" id="SignalP"/>
    </source>
</evidence>
<feature type="signal peptide" evidence="2">
    <location>
        <begin position="1"/>
        <end position="30"/>
    </location>
</feature>